<dbReference type="PANTHER" id="PTHR46425:SF1">
    <property type="entry name" value="TRANSCRIPTION TERMINATION FACTOR RHO"/>
    <property type="match status" value="1"/>
</dbReference>
<dbReference type="InterPro" id="IPR000194">
    <property type="entry name" value="ATPase_F1/V1/A1_a/bsu_nucl-bd"/>
</dbReference>
<dbReference type="EMBL" id="CAJNJA010006364">
    <property type="protein sequence ID" value="CAE7209245.1"/>
    <property type="molecule type" value="Genomic_DNA"/>
</dbReference>
<gene>
    <name evidence="10" type="primary">rho</name>
    <name evidence="10" type="ORF">SNEC2469_LOCUS2010</name>
</gene>
<evidence type="ECO:0000256" key="6">
    <source>
        <dbReference type="ARBA" id="ARBA00023015"/>
    </source>
</evidence>
<keyword evidence="4" id="KW-0067">ATP-binding</keyword>
<feature type="region of interest" description="Disordered" evidence="8">
    <location>
        <begin position="57"/>
        <end position="76"/>
    </location>
</feature>
<evidence type="ECO:0000256" key="7">
    <source>
        <dbReference type="ARBA" id="ARBA00023163"/>
    </source>
</evidence>
<dbReference type="SUPFAM" id="SSF52540">
    <property type="entry name" value="P-loop containing nucleoside triphosphate hydrolases"/>
    <property type="match status" value="1"/>
</dbReference>
<name>A0A812JMT4_9DINO</name>
<feature type="domain" description="Rho RNA-BD" evidence="9">
    <location>
        <begin position="1"/>
        <end position="88"/>
    </location>
</feature>
<dbReference type="PANTHER" id="PTHR46425">
    <property type="entry name" value="TRANSCRIPTION TERMINATION FACTOR RHO"/>
    <property type="match status" value="1"/>
</dbReference>
<evidence type="ECO:0000256" key="5">
    <source>
        <dbReference type="ARBA" id="ARBA00022884"/>
    </source>
</evidence>
<organism evidence="10 11">
    <name type="scientific">Symbiodinium necroappetens</name>
    <dbReference type="NCBI Taxonomy" id="1628268"/>
    <lineage>
        <taxon>Eukaryota</taxon>
        <taxon>Sar</taxon>
        <taxon>Alveolata</taxon>
        <taxon>Dinophyceae</taxon>
        <taxon>Suessiales</taxon>
        <taxon>Symbiodiniaceae</taxon>
        <taxon>Symbiodinium</taxon>
    </lineage>
</organism>
<dbReference type="GO" id="GO:0003723">
    <property type="term" value="F:RNA binding"/>
    <property type="evidence" value="ECO:0007669"/>
    <property type="project" value="UniProtKB-KW"/>
</dbReference>
<comment type="caution">
    <text evidence="10">The sequence shown here is derived from an EMBL/GenBank/DDBJ whole genome shotgun (WGS) entry which is preliminary data.</text>
</comment>
<evidence type="ECO:0000256" key="4">
    <source>
        <dbReference type="ARBA" id="ARBA00022806"/>
    </source>
</evidence>
<dbReference type="GO" id="GO:0004386">
    <property type="term" value="F:helicase activity"/>
    <property type="evidence" value="ECO:0007669"/>
    <property type="project" value="UniProtKB-KW"/>
</dbReference>
<dbReference type="Pfam" id="PF00006">
    <property type="entry name" value="ATP-synt_ab"/>
    <property type="match status" value="1"/>
</dbReference>
<keyword evidence="6" id="KW-0805">Transcription regulation</keyword>
<proteinExistence type="inferred from homology"/>
<dbReference type="InterPro" id="IPR011113">
    <property type="entry name" value="Rho_RNA-bd"/>
</dbReference>
<dbReference type="GO" id="GO:0016787">
    <property type="term" value="F:hydrolase activity"/>
    <property type="evidence" value="ECO:0007669"/>
    <property type="project" value="UniProtKB-KW"/>
</dbReference>
<sequence length="381" mass="42091">MTTLTGILHWPERSEGRVRQFDEALTEGADDPFVPVQLGADYPLRDGQEITVEVVERKPRRRRTKSGRQAPRNPRPVVAEVLAIEGMAPDEYAKRKKFEELSSIDPQPRLTLEYPGCPASCRLIDLFCPIGKGQRGLIVAPPKAGKTILLKDIAGALAQNHPDLEVFVMLIDERPEEVTDFRRSVNARVFASSNDHDIDRHIQVAMTVTERARRMVEAGKDVVILLDSLTRLGRAFNNSRKHANSGRTLSGGVDSKALAVPKQIFGSARNTEEAGSLTVIASCLVDTGSQGDTVIFEEFKGTGNMELVLDRSIAERRMFPAINLAASGTRKENLLLSEQELSTITALRRRLLNMPPPQQVEQLLGALKRFETNAELVGLGK</sequence>
<protein>
    <submittedName>
        <fullName evidence="10">Rho protein</fullName>
    </submittedName>
</protein>
<evidence type="ECO:0000256" key="1">
    <source>
        <dbReference type="ARBA" id="ARBA00008936"/>
    </source>
</evidence>
<dbReference type="OrthoDB" id="10068076at2759"/>
<keyword evidence="4" id="KW-0347">Helicase</keyword>
<dbReference type="InterPro" id="IPR003593">
    <property type="entry name" value="AAA+_ATPase"/>
</dbReference>
<dbReference type="PROSITE" id="PS51856">
    <property type="entry name" value="RHO_RNA_BD"/>
    <property type="match status" value="1"/>
</dbReference>
<comment type="similarity">
    <text evidence="1">Belongs to the ATPase alpha/beta chains family.</text>
</comment>
<keyword evidence="3" id="KW-0378">Hydrolase</keyword>
<dbReference type="NCBIfam" id="NF006886">
    <property type="entry name" value="PRK09376.1"/>
    <property type="match status" value="1"/>
</dbReference>
<dbReference type="HAMAP" id="MF_01884">
    <property type="entry name" value="Rho"/>
    <property type="match status" value="1"/>
</dbReference>
<dbReference type="SMART" id="SM00382">
    <property type="entry name" value="AAA"/>
    <property type="match status" value="1"/>
</dbReference>
<keyword evidence="5" id="KW-0694">RNA-binding</keyword>
<dbReference type="Proteomes" id="UP000601435">
    <property type="component" value="Unassembled WGS sequence"/>
</dbReference>
<evidence type="ECO:0000313" key="11">
    <source>
        <dbReference type="Proteomes" id="UP000601435"/>
    </source>
</evidence>
<evidence type="ECO:0000256" key="8">
    <source>
        <dbReference type="SAM" id="MobiDB-lite"/>
    </source>
</evidence>
<evidence type="ECO:0000256" key="3">
    <source>
        <dbReference type="ARBA" id="ARBA00022801"/>
    </source>
</evidence>
<keyword evidence="2" id="KW-0806">Transcription termination</keyword>
<evidence type="ECO:0000256" key="2">
    <source>
        <dbReference type="ARBA" id="ARBA00022472"/>
    </source>
</evidence>
<dbReference type="GO" id="GO:0006353">
    <property type="term" value="P:DNA-templated transcription termination"/>
    <property type="evidence" value="ECO:0007669"/>
    <property type="project" value="UniProtKB-KW"/>
</dbReference>
<evidence type="ECO:0000259" key="9">
    <source>
        <dbReference type="PROSITE" id="PS51856"/>
    </source>
</evidence>
<dbReference type="InterPro" id="IPR004665">
    <property type="entry name" value="Term_rho"/>
</dbReference>
<accession>A0A812JMT4</accession>
<keyword evidence="11" id="KW-1185">Reference proteome</keyword>
<dbReference type="InterPro" id="IPR027417">
    <property type="entry name" value="P-loop_NTPase"/>
</dbReference>
<keyword evidence="4" id="KW-0547">Nucleotide-binding</keyword>
<dbReference type="Gene3D" id="3.40.50.300">
    <property type="entry name" value="P-loop containing nucleotide triphosphate hydrolases"/>
    <property type="match status" value="1"/>
</dbReference>
<reference evidence="10" key="1">
    <citation type="submission" date="2021-02" db="EMBL/GenBank/DDBJ databases">
        <authorList>
            <person name="Dougan E. K."/>
            <person name="Rhodes N."/>
            <person name="Thang M."/>
            <person name="Chan C."/>
        </authorList>
    </citation>
    <scope>NUCLEOTIDE SEQUENCE</scope>
</reference>
<keyword evidence="7" id="KW-0804">Transcription</keyword>
<dbReference type="GO" id="GO:0008186">
    <property type="term" value="F:ATP-dependent activity, acting on RNA"/>
    <property type="evidence" value="ECO:0007669"/>
    <property type="project" value="InterPro"/>
</dbReference>
<evidence type="ECO:0000313" key="10">
    <source>
        <dbReference type="EMBL" id="CAE7209245.1"/>
    </source>
</evidence>
<dbReference type="AlphaFoldDB" id="A0A812JMT4"/>
<dbReference type="GO" id="GO:0005524">
    <property type="term" value="F:ATP binding"/>
    <property type="evidence" value="ECO:0007669"/>
    <property type="project" value="InterPro"/>
</dbReference>